<evidence type="ECO:0000256" key="2">
    <source>
        <dbReference type="ARBA" id="ARBA00011123"/>
    </source>
</evidence>
<dbReference type="EC" id="6.3.5.-" evidence="10"/>
<evidence type="ECO:0000256" key="1">
    <source>
        <dbReference type="ARBA" id="ARBA00005306"/>
    </source>
</evidence>
<protein>
    <recommendedName>
        <fullName evidence="10">Glutamyl-tRNA(Gln) amidotransferase subunit B, chloroplastic/mitochondrial</fullName>
        <shortName evidence="10">Glu-AdT subunit B</shortName>
        <ecNumber evidence="10">6.3.5.-</ecNumber>
    </recommendedName>
</protein>
<dbReference type="Gene3D" id="1.10.10.410">
    <property type="match status" value="1"/>
</dbReference>
<dbReference type="NCBIfam" id="TIGR00133">
    <property type="entry name" value="gatB"/>
    <property type="match status" value="1"/>
</dbReference>
<evidence type="ECO:0000256" key="9">
    <source>
        <dbReference type="ARBA" id="ARBA00047913"/>
    </source>
</evidence>
<dbReference type="SMART" id="SM00845">
    <property type="entry name" value="GatB_Yqey"/>
    <property type="match status" value="1"/>
</dbReference>
<dbReference type="Pfam" id="PF02637">
    <property type="entry name" value="GatB_Yqey"/>
    <property type="match status" value="1"/>
</dbReference>
<evidence type="ECO:0000256" key="10">
    <source>
        <dbReference type="HAMAP-Rule" id="MF_03147"/>
    </source>
</evidence>
<comment type="function">
    <text evidence="10">Allows the formation of correctly charged Gln-tRNA(Gln) through the transamidation of misacylated Glu-tRNA(Gln) in chloroplasts and mitochondria. The reaction takes place in the presence of glutamine and ATP through an activated gamma-phospho-Glu-tRNA(Gln).</text>
</comment>
<dbReference type="SUPFAM" id="SSF55931">
    <property type="entry name" value="Glutamine synthetase/guanido kinase"/>
    <property type="match status" value="1"/>
</dbReference>
<keyword evidence="4 10" id="KW-0547">Nucleotide-binding</keyword>
<comment type="similarity">
    <text evidence="1 10">Belongs to the GatB/GatE family. GatB subfamily.</text>
</comment>
<dbReference type="InterPro" id="IPR006075">
    <property type="entry name" value="Asn/Gln-tRNA_Trfase_suB/E_cat"/>
</dbReference>
<dbReference type="Pfam" id="PF02934">
    <property type="entry name" value="GatB_N"/>
    <property type="match status" value="1"/>
</dbReference>
<proteinExistence type="inferred from homology"/>
<organism evidence="12 13">
    <name type="scientific">Sphagnum jensenii</name>
    <dbReference type="NCBI Taxonomy" id="128206"/>
    <lineage>
        <taxon>Eukaryota</taxon>
        <taxon>Viridiplantae</taxon>
        <taxon>Streptophyta</taxon>
        <taxon>Embryophyta</taxon>
        <taxon>Bryophyta</taxon>
        <taxon>Sphagnophytina</taxon>
        <taxon>Sphagnopsida</taxon>
        <taxon>Sphagnales</taxon>
        <taxon>Sphagnaceae</taxon>
        <taxon>Sphagnum</taxon>
    </lineage>
</organism>
<sequence length="416" mass="45422">MGLATGCQINLKNVFSRKNYFYPDSPKGYQISQFDLPICENGFLNIGSKKVQIQRIHMEEDAGKTTHHSGYSLVNLNRAGVPLCEVVSGPDMTSSAEAGTYLRGLYSVVTSLGICDGNLQEGNFRCDANVSIKPKGSATLGTRTEIKNVNSFRFVEKAIDFEVARQKQVIAAGGKIVQETRLYDSDKNVTVSMRSKEEAHDYRYFPDPDLMTVELESSWVEKIRSSLPELPEQKRARFTSEYGLNEYDAVFVTSLKSLADFFENTLPLVSGDKKASAKAIANLLSGEVARLSNDSGLEISQSKLAPSHLAEVVQLLQSSLISNQGAKQVINAVWKTGEKVSDIVDREGLKQVSDLGAIEPAVEKIIAANPDNVAAYLGGKEKLLGFFVGQVMKETGGKANPALIQELVKKKLKGSL</sequence>
<dbReference type="InterPro" id="IPR017959">
    <property type="entry name" value="Asn/Gln-tRNA_amidoTrfase_suB/E"/>
</dbReference>
<keyword evidence="10" id="KW-0150">Chloroplast</keyword>
<comment type="catalytic activity">
    <reaction evidence="8">
        <text>L-aspartyl-tRNA(Asn) + L-glutamine + ATP + H2O = L-asparaginyl-tRNA(Asn) + L-glutamate + ADP + phosphate + 2 H(+)</text>
        <dbReference type="Rhea" id="RHEA:14513"/>
        <dbReference type="Rhea" id="RHEA-COMP:9674"/>
        <dbReference type="Rhea" id="RHEA-COMP:9677"/>
        <dbReference type="ChEBI" id="CHEBI:15377"/>
        <dbReference type="ChEBI" id="CHEBI:15378"/>
        <dbReference type="ChEBI" id="CHEBI:29985"/>
        <dbReference type="ChEBI" id="CHEBI:30616"/>
        <dbReference type="ChEBI" id="CHEBI:43474"/>
        <dbReference type="ChEBI" id="CHEBI:58359"/>
        <dbReference type="ChEBI" id="CHEBI:78515"/>
        <dbReference type="ChEBI" id="CHEBI:78516"/>
        <dbReference type="ChEBI" id="CHEBI:456216"/>
    </reaction>
</comment>
<evidence type="ECO:0000256" key="7">
    <source>
        <dbReference type="ARBA" id="ARBA00024799"/>
    </source>
</evidence>
<accession>A0ABP0VES7</accession>
<dbReference type="EMBL" id="CAXAQS010000539">
    <property type="protein sequence ID" value="CAK9251997.1"/>
    <property type="molecule type" value="Genomic_DNA"/>
</dbReference>
<keyword evidence="5 10" id="KW-0067">ATP-binding</keyword>
<dbReference type="InterPro" id="IPR023168">
    <property type="entry name" value="GatB_Yqey_C_2"/>
</dbReference>
<evidence type="ECO:0000256" key="4">
    <source>
        <dbReference type="ARBA" id="ARBA00022741"/>
    </source>
</evidence>
<keyword evidence="13" id="KW-1185">Reference proteome</keyword>
<dbReference type="HAMAP" id="MF_00121">
    <property type="entry name" value="GatB"/>
    <property type="match status" value="1"/>
</dbReference>
<feature type="domain" description="Asn/Gln amidotransferase" evidence="11">
    <location>
        <begin position="260"/>
        <end position="412"/>
    </location>
</feature>
<evidence type="ECO:0000313" key="13">
    <source>
        <dbReference type="Proteomes" id="UP001497444"/>
    </source>
</evidence>
<dbReference type="InterPro" id="IPR003789">
    <property type="entry name" value="Asn/Gln_tRNA_amidoTrase-B-like"/>
</dbReference>
<comment type="subcellular location">
    <subcellularLocation>
        <location evidence="10">Mitochondrion</location>
    </subcellularLocation>
    <subcellularLocation>
        <location evidence="10">Plastid</location>
        <location evidence="10">Chloroplast</location>
    </subcellularLocation>
</comment>
<dbReference type="SUPFAM" id="SSF89095">
    <property type="entry name" value="GatB/YqeY motif"/>
    <property type="match status" value="1"/>
</dbReference>
<dbReference type="InterPro" id="IPR004413">
    <property type="entry name" value="GatB"/>
</dbReference>
<gene>
    <name evidence="10" type="primary">GATB</name>
    <name evidence="12" type="ORF">CSSPJE1EN1_LOCUS27375</name>
</gene>
<comment type="caution">
    <text evidence="12">The sequence shown here is derived from an EMBL/GenBank/DDBJ whole genome shotgun (WGS) entry which is preliminary data.</text>
</comment>
<dbReference type="Gene3D" id="1.10.150.380">
    <property type="entry name" value="GatB domain, N-terminal subdomain"/>
    <property type="match status" value="1"/>
</dbReference>
<evidence type="ECO:0000256" key="3">
    <source>
        <dbReference type="ARBA" id="ARBA00022598"/>
    </source>
</evidence>
<dbReference type="InterPro" id="IPR042114">
    <property type="entry name" value="GatB_C_1"/>
</dbReference>
<keyword evidence="10" id="KW-0496">Mitochondrion</keyword>
<dbReference type="Proteomes" id="UP001497444">
    <property type="component" value="Unassembled WGS sequence"/>
</dbReference>
<comment type="catalytic activity">
    <reaction evidence="9 10">
        <text>L-glutamyl-tRNA(Gln) + L-glutamine + ATP + H2O = L-glutaminyl-tRNA(Gln) + L-glutamate + ADP + phosphate + H(+)</text>
        <dbReference type="Rhea" id="RHEA:17521"/>
        <dbReference type="Rhea" id="RHEA-COMP:9681"/>
        <dbReference type="Rhea" id="RHEA-COMP:9684"/>
        <dbReference type="ChEBI" id="CHEBI:15377"/>
        <dbReference type="ChEBI" id="CHEBI:15378"/>
        <dbReference type="ChEBI" id="CHEBI:29985"/>
        <dbReference type="ChEBI" id="CHEBI:30616"/>
        <dbReference type="ChEBI" id="CHEBI:43474"/>
        <dbReference type="ChEBI" id="CHEBI:58359"/>
        <dbReference type="ChEBI" id="CHEBI:78520"/>
        <dbReference type="ChEBI" id="CHEBI:78521"/>
        <dbReference type="ChEBI" id="CHEBI:456216"/>
    </reaction>
</comment>
<dbReference type="NCBIfam" id="NF004012">
    <property type="entry name" value="PRK05477.1-2"/>
    <property type="match status" value="1"/>
</dbReference>
<evidence type="ECO:0000256" key="8">
    <source>
        <dbReference type="ARBA" id="ARBA00047380"/>
    </source>
</evidence>
<name>A0ABP0VES7_9BRYO</name>
<dbReference type="PANTHER" id="PTHR11659">
    <property type="entry name" value="GLUTAMYL-TRNA GLN AMIDOTRANSFERASE SUBUNIT B MITOCHONDRIAL AND PROKARYOTIC PET112-RELATED"/>
    <property type="match status" value="1"/>
</dbReference>
<evidence type="ECO:0000256" key="6">
    <source>
        <dbReference type="ARBA" id="ARBA00022917"/>
    </source>
</evidence>
<comment type="subunit">
    <text evidence="10">Subunit of the heterotrimeric GatCAB amidotransferase (AdT) complex, composed of A, B and C subunits.</text>
</comment>
<keyword evidence="3 10" id="KW-0436">Ligase</keyword>
<reference evidence="12" key="1">
    <citation type="submission" date="2024-02" db="EMBL/GenBank/DDBJ databases">
        <authorList>
            <consortium name="ELIXIR-Norway"/>
            <consortium name="Elixir Norway"/>
        </authorList>
    </citation>
    <scope>NUCLEOTIDE SEQUENCE</scope>
</reference>
<dbReference type="InterPro" id="IPR017958">
    <property type="entry name" value="Gln-tRNA_amidoTrfase_suB_CS"/>
</dbReference>
<dbReference type="PANTHER" id="PTHR11659:SF0">
    <property type="entry name" value="GLUTAMYL-TRNA(GLN) AMIDOTRANSFERASE SUBUNIT B, MITOCHONDRIAL"/>
    <property type="match status" value="1"/>
</dbReference>
<keyword evidence="10" id="KW-0934">Plastid</keyword>
<dbReference type="InterPro" id="IPR014746">
    <property type="entry name" value="Gln_synth/guanido_kin_cat_dom"/>
</dbReference>
<dbReference type="InterPro" id="IPR018027">
    <property type="entry name" value="Asn/Gln_amidotransferase"/>
</dbReference>
<keyword evidence="6 10" id="KW-0648">Protein biosynthesis</keyword>
<comment type="subunit">
    <text evidence="2">Heterotrimer of A, B and C subunits.</text>
</comment>
<evidence type="ECO:0000256" key="5">
    <source>
        <dbReference type="ARBA" id="ARBA00022840"/>
    </source>
</evidence>
<evidence type="ECO:0000313" key="12">
    <source>
        <dbReference type="EMBL" id="CAK9251997.1"/>
    </source>
</evidence>
<evidence type="ECO:0000259" key="11">
    <source>
        <dbReference type="SMART" id="SM00845"/>
    </source>
</evidence>
<dbReference type="NCBIfam" id="NF004014">
    <property type="entry name" value="PRK05477.1-4"/>
    <property type="match status" value="1"/>
</dbReference>
<comment type="function">
    <text evidence="7">Allows the formation of correctly charged Asn-tRNA(Asn) or Gln-tRNA(Gln) through the transamidation of misacylated Asp-tRNA(Asn) or Glu-tRNA(Gln) in organisms which lack either or both of asparaginyl-tRNA or glutaminyl-tRNA synthetases. The reaction takes place in the presence of glutamine and ATP through an activated phospho-Asp-tRNA(Asn) or phospho-Glu-tRNA(Gln).</text>
</comment>
<dbReference type="PROSITE" id="PS01234">
    <property type="entry name" value="GATB"/>
    <property type="match status" value="1"/>
</dbReference>